<dbReference type="RefSeq" id="WP_271657397.1">
    <property type="nucleotide sequence ID" value="NZ_JAIVFG010000079.1"/>
</dbReference>
<evidence type="ECO:0000259" key="1">
    <source>
        <dbReference type="Pfam" id="PF07693"/>
    </source>
</evidence>
<dbReference type="Proteomes" id="UP001144050">
    <property type="component" value="Unassembled WGS sequence"/>
</dbReference>
<evidence type="ECO:0000313" key="3">
    <source>
        <dbReference type="Proteomes" id="UP001144050"/>
    </source>
</evidence>
<comment type="caution">
    <text evidence="2">The sequence shown here is derived from an EMBL/GenBank/DDBJ whole genome shotgun (WGS) entry which is preliminary data.</text>
</comment>
<dbReference type="AlphaFoldDB" id="A0AAW5ZWB9"/>
<dbReference type="SUPFAM" id="SSF52540">
    <property type="entry name" value="P-loop containing nucleoside triphosphate hydrolases"/>
    <property type="match status" value="1"/>
</dbReference>
<reference evidence="2" key="1">
    <citation type="submission" date="2021-09" db="EMBL/GenBank/DDBJ databases">
        <title>Genomic analysis of Ralstonia spp.</title>
        <authorList>
            <person name="Aburjaile F."/>
            <person name="Ariute J.C."/>
            <person name="Pais A.K.L."/>
            <person name="Albuquerque G.M.R."/>
            <person name="Silva A.M.F."/>
            <person name="Brenig B."/>
            <person name="Azevedo V."/>
            <person name="Matiuzzi M."/>
            <person name="Ramos R."/>
            <person name="Goes-Neto A."/>
            <person name="Soares S."/>
            <person name="Iseppon A.M.B."/>
            <person name="Souza E."/>
            <person name="Gama M."/>
        </authorList>
    </citation>
    <scope>NUCLEOTIDE SEQUENCE</scope>
    <source>
        <strain evidence="2">CCRMRs91</strain>
    </source>
</reference>
<proteinExistence type="predicted"/>
<dbReference type="Pfam" id="PF07693">
    <property type="entry name" value="KAP_NTPase"/>
    <property type="match status" value="1"/>
</dbReference>
<dbReference type="Gene3D" id="3.40.50.300">
    <property type="entry name" value="P-loop containing nucleotide triphosphate hydrolases"/>
    <property type="match status" value="1"/>
</dbReference>
<protein>
    <submittedName>
        <fullName evidence="2">KAP family NTPase</fullName>
    </submittedName>
</protein>
<dbReference type="InterPro" id="IPR011646">
    <property type="entry name" value="KAP_P-loop"/>
</dbReference>
<organism evidence="2 3">
    <name type="scientific">Ralstonia solanacearum</name>
    <name type="common">Pseudomonas solanacearum</name>
    <dbReference type="NCBI Taxonomy" id="305"/>
    <lineage>
        <taxon>Bacteria</taxon>
        <taxon>Pseudomonadati</taxon>
        <taxon>Pseudomonadota</taxon>
        <taxon>Betaproteobacteria</taxon>
        <taxon>Burkholderiales</taxon>
        <taxon>Burkholderiaceae</taxon>
        <taxon>Ralstonia</taxon>
        <taxon>Ralstonia solanacearum species complex</taxon>
    </lineage>
</organism>
<name>A0AAW5ZWB9_RALSL</name>
<sequence length="450" mass="50577">MTTNPIPLNLPGDRWDAVDAPFHGDVLNRRRLGQQLTGYLSRLREGAVIALDAPWGEGKTWFARHWAAQLQAEGYRVGCIDAFENDYVEDPFLLLAAEVRRMSAADSSLAERLGSQAVKVGKALMPMAAKMTINLVGKAVGTEGLADEWAEQLKKAGEKGAEAAQAWVKRRIEQHDKQRDSMRAFRRELATFANGDDDKPVVIIIDELDRCQPAFAVRLLERIKHYFDVPNLVFVLVMNRRQLETAVKGVYGADTDAATYLGKFLHLSLALPRSRSWELDGGEHFMRGFVSHVLCRYDYEDGGGELGHHLTVWVEAFHLSLREIERACAMCFLVRPRWPALLTFLVALRVKYPELYEGIRRDDSQANERGIALLREVVQQIARPGEWVSEYVLALVQLLALAQLRAPDGQRVLDEAQSRIVFGSGVNPRGGRTPVKTMRGLMESLDFDVQ</sequence>
<dbReference type="EMBL" id="JAIVFG010000079">
    <property type="protein sequence ID" value="MDB0573908.1"/>
    <property type="molecule type" value="Genomic_DNA"/>
</dbReference>
<accession>A0AAW5ZWB9</accession>
<evidence type="ECO:0000313" key="2">
    <source>
        <dbReference type="EMBL" id="MDB0573908.1"/>
    </source>
</evidence>
<dbReference type="InterPro" id="IPR027417">
    <property type="entry name" value="P-loop_NTPase"/>
</dbReference>
<gene>
    <name evidence="2" type="ORF">LBW59_24510</name>
</gene>
<feature type="domain" description="KAP NTPase" evidence="1">
    <location>
        <begin position="42"/>
        <end position="276"/>
    </location>
</feature>